<reference evidence="1 2" key="1">
    <citation type="journal article" date="2019" name="Sci. Rep.">
        <title>Orb-weaving spider Araneus ventricosus genome elucidates the spidroin gene catalogue.</title>
        <authorList>
            <person name="Kono N."/>
            <person name="Nakamura H."/>
            <person name="Ohtoshi R."/>
            <person name="Moran D.A.P."/>
            <person name="Shinohara A."/>
            <person name="Yoshida Y."/>
            <person name="Fujiwara M."/>
            <person name="Mori M."/>
            <person name="Tomita M."/>
            <person name="Arakawa K."/>
        </authorList>
    </citation>
    <scope>NUCLEOTIDE SEQUENCE [LARGE SCALE GENOMIC DNA]</scope>
</reference>
<protein>
    <submittedName>
        <fullName evidence="1">Uncharacterized protein</fullName>
    </submittedName>
</protein>
<gene>
    <name evidence="1" type="ORF">AVEN_49364_1</name>
</gene>
<dbReference type="AlphaFoldDB" id="A0A4Y2LQ50"/>
<comment type="caution">
    <text evidence="1">The sequence shown here is derived from an EMBL/GenBank/DDBJ whole genome shotgun (WGS) entry which is preliminary data.</text>
</comment>
<evidence type="ECO:0000313" key="2">
    <source>
        <dbReference type="Proteomes" id="UP000499080"/>
    </source>
</evidence>
<organism evidence="1 2">
    <name type="scientific">Araneus ventricosus</name>
    <name type="common">Orbweaver spider</name>
    <name type="synonym">Epeira ventricosa</name>
    <dbReference type="NCBI Taxonomy" id="182803"/>
    <lineage>
        <taxon>Eukaryota</taxon>
        <taxon>Metazoa</taxon>
        <taxon>Ecdysozoa</taxon>
        <taxon>Arthropoda</taxon>
        <taxon>Chelicerata</taxon>
        <taxon>Arachnida</taxon>
        <taxon>Araneae</taxon>
        <taxon>Araneomorphae</taxon>
        <taxon>Entelegynae</taxon>
        <taxon>Araneoidea</taxon>
        <taxon>Araneidae</taxon>
        <taxon>Araneus</taxon>
    </lineage>
</organism>
<dbReference type="OrthoDB" id="6423448at2759"/>
<keyword evidence="2" id="KW-1185">Reference proteome</keyword>
<sequence>MVESLPYGGFEWISADVTLDWIQSILQDSQEGYIFEVDLKYPEELHDLHNNYLLAPEKMDIKFEDLSQFSKAVLNGMKYTPSTKLVPNLKDKKNYITYCKKPSFINKSFIKSLVKVL</sequence>
<name>A0A4Y2LQ50_ARAVE</name>
<proteinExistence type="predicted"/>
<dbReference type="Proteomes" id="UP000499080">
    <property type="component" value="Unassembled WGS sequence"/>
</dbReference>
<accession>A0A4Y2LQ50</accession>
<dbReference type="EMBL" id="BGPR01006178">
    <property type="protein sequence ID" value="GBN16722.1"/>
    <property type="molecule type" value="Genomic_DNA"/>
</dbReference>
<evidence type="ECO:0000313" key="1">
    <source>
        <dbReference type="EMBL" id="GBN16722.1"/>
    </source>
</evidence>